<dbReference type="Pfam" id="PF02897">
    <property type="entry name" value="Peptidase_S9_N"/>
    <property type="match status" value="1"/>
</dbReference>
<evidence type="ECO:0000256" key="2">
    <source>
        <dbReference type="ARBA" id="ARBA00022801"/>
    </source>
</evidence>
<dbReference type="InterPro" id="IPR002470">
    <property type="entry name" value="Peptidase_S9A"/>
</dbReference>
<sequence>MKQLFFALLFLFSFSVFSQESVKPEPPPQKNVTNTYHGITLNDPYQYLENLDDPSVVAWMKDNTNYANSILDNISGKQEILDKMLELINRTTAAIGSLRITDDNTYFYLKRVPGEEISKMYKRDGYDGNEVLFFDPTQYKKEEGTYTVSSITPNIKGDKIAVSVSADGSENPELLIFKKSGEQFNEVLHLASGISWHKSGDSFFYNKLNSADLKDMNRQIYTSNYVHRIGTDQSLDEKYFSKDDYGPLNIFESEYPYISYSKEANKNFLFTSSVDKNSKLYVEDFNIPNNWKPILTRENKVTSTTFNSTDVYYLTYNEAPNYKIVKAPISSPEFSNATIVIEESKTENITQIATSKDGLYYCTVKNGVEAKVYFLPSNKTIPIELGLPFTAGSASVSTRGSDYSEVWVNISGWTSPNKRYLYNAENNTFTYEPLSTPAEYPELENLVAKEVMVKSHDGVMVPVSIIYNKDMKMDGQTPAVMYSYGSYGNSTSPFFSPITLAYTIYGGVLVVPHVRGGGELGDAWHKAGQKLNKPNTWKDAIATAEYLIDEGYTSADKLSFFGGSAGGILVGRSVTERPDLFVAASPMVGAMNTVRMEETPNGPVNTPEFGTVKDPEEFKGLLEMDSYHHLEPGTDYPAMLITAGINDPRVIAWQPAKFAAKMQHDNAGDSPILFLTDFDGGHGGGVALTQALNNFSNIFTFFYWQSGHPDFKLKEKVKN</sequence>
<dbReference type="GO" id="GO:0070012">
    <property type="term" value="F:oligopeptidase activity"/>
    <property type="evidence" value="ECO:0007669"/>
    <property type="project" value="TreeGrafter"/>
</dbReference>
<dbReference type="InterPro" id="IPR023302">
    <property type="entry name" value="Pept_S9A_N"/>
</dbReference>
<dbReference type="RefSeq" id="WP_109683397.1">
    <property type="nucleotide sequence ID" value="NZ_QGGP01000010.1"/>
</dbReference>
<organism evidence="7 8">
    <name type="scientific">Xanthomarina spongicola</name>
    <dbReference type="NCBI Taxonomy" id="570520"/>
    <lineage>
        <taxon>Bacteria</taxon>
        <taxon>Pseudomonadati</taxon>
        <taxon>Bacteroidota</taxon>
        <taxon>Flavobacteriia</taxon>
        <taxon>Flavobacteriales</taxon>
        <taxon>Flavobacteriaceae</taxon>
        <taxon>Xanthomarina</taxon>
    </lineage>
</organism>
<keyword evidence="1" id="KW-0645">Protease</keyword>
<comment type="caution">
    <text evidence="7">The sequence shown here is derived from an EMBL/GenBank/DDBJ whole genome shotgun (WGS) entry which is preliminary data.</text>
</comment>
<dbReference type="GO" id="GO:0005829">
    <property type="term" value="C:cytosol"/>
    <property type="evidence" value="ECO:0007669"/>
    <property type="project" value="TreeGrafter"/>
</dbReference>
<dbReference type="Pfam" id="PF00326">
    <property type="entry name" value="Peptidase_S9"/>
    <property type="match status" value="1"/>
</dbReference>
<dbReference type="Gene3D" id="2.130.10.120">
    <property type="entry name" value="Prolyl oligopeptidase, N-terminal domain"/>
    <property type="match status" value="1"/>
</dbReference>
<dbReference type="PANTHER" id="PTHR42881">
    <property type="entry name" value="PROLYL ENDOPEPTIDASE"/>
    <property type="match status" value="1"/>
</dbReference>
<accession>A0A316DI13</accession>
<name>A0A316DI13_9FLAO</name>
<dbReference type="SUPFAM" id="SSF50993">
    <property type="entry name" value="Peptidase/esterase 'gauge' domain"/>
    <property type="match status" value="1"/>
</dbReference>
<dbReference type="InterPro" id="IPR029058">
    <property type="entry name" value="AB_hydrolase_fold"/>
</dbReference>
<evidence type="ECO:0000256" key="3">
    <source>
        <dbReference type="ARBA" id="ARBA00022825"/>
    </source>
</evidence>
<evidence type="ECO:0000256" key="1">
    <source>
        <dbReference type="ARBA" id="ARBA00022670"/>
    </source>
</evidence>
<evidence type="ECO:0000259" key="5">
    <source>
        <dbReference type="Pfam" id="PF00326"/>
    </source>
</evidence>
<dbReference type="Proteomes" id="UP000245430">
    <property type="component" value="Unassembled WGS sequence"/>
</dbReference>
<evidence type="ECO:0000313" key="7">
    <source>
        <dbReference type="EMBL" id="PWK17278.1"/>
    </source>
</evidence>
<dbReference type="SUPFAM" id="SSF53474">
    <property type="entry name" value="alpha/beta-Hydrolases"/>
    <property type="match status" value="1"/>
</dbReference>
<dbReference type="OrthoDB" id="9801421at2"/>
<dbReference type="Gene3D" id="3.40.50.1820">
    <property type="entry name" value="alpha/beta hydrolase"/>
    <property type="match status" value="1"/>
</dbReference>
<keyword evidence="4" id="KW-0732">Signal</keyword>
<gene>
    <name evidence="7" type="ORF">LX78_02818</name>
</gene>
<dbReference type="InterPro" id="IPR001375">
    <property type="entry name" value="Peptidase_S9_cat"/>
</dbReference>
<reference evidence="7 8" key="1">
    <citation type="submission" date="2018-05" db="EMBL/GenBank/DDBJ databases">
        <title>Genomic Encyclopedia of Archaeal and Bacterial Type Strains, Phase II (KMG-II): from individual species to whole genera.</title>
        <authorList>
            <person name="Goeker M."/>
        </authorList>
    </citation>
    <scope>NUCLEOTIDE SEQUENCE [LARGE SCALE GENOMIC DNA]</scope>
    <source>
        <strain evidence="7 8">DSM 22637</strain>
    </source>
</reference>
<evidence type="ECO:0000313" key="8">
    <source>
        <dbReference type="Proteomes" id="UP000245430"/>
    </source>
</evidence>
<keyword evidence="3" id="KW-0720">Serine protease</keyword>
<keyword evidence="8" id="KW-1185">Reference proteome</keyword>
<evidence type="ECO:0000259" key="6">
    <source>
        <dbReference type="Pfam" id="PF02897"/>
    </source>
</evidence>
<dbReference type="GO" id="GO:0006508">
    <property type="term" value="P:proteolysis"/>
    <property type="evidence" value="ECO:0007669"/>
    <property type="project" value="UniProtKB-KW"/>
</dbReference>
<feature type="domain" description="Peptidase S9 prolyl oligopeptidase catalytic" evidence="5">
    <location>
        <begin position="505"/>
        <end position="705"/>
    </location>
</feature>
<feature type="domain" description="Peptidase S9A N-terminal" evidence="6">
    <location>
        <begin position="29"/>
        <end position="428"/>
    </location>
</feature>
<proteinExistence type="predicted"/>
<feature type="chain" id="PRO_5016268171" evidence="4">
    <location>
        <begin position="19"/>
        <end position="719"/>
    </location>
</feature>
<feature type="signal peptide" evidence="4">
    <location>
        <begin position="1"/>
        <end position="18"/>
    </location>
</feature>
<dbReference type="PRINTS" id="PR00862">
    <property type="entry name" value="PROLIGOPTASE"/>
</dbReference>
<dbReference type="PANTHER" id="PTHR42881:SF13">
    <property type="entry name" value="PROLYL ENDOPEPTIDASE"/>
    <property type="match status" value="1"/>
</dbReference>
<keyword evidence="2" id="KW-0378">Hydrolase</keyword>
<dbReference type="EMBL" id="QGGP01000010">
    <property type="protein sequence ID" value="PWK17278.1"/>
    <property type="molecule type" value="Genomic_DNA"/>
</dbReference>
<dbReference type="AlphaFoldDB" id="A0A316DI13"/>
<dbReference type="GO" id="GO:0004252">
    <property type="term" value="F:serine-type endopeptidase activity"/>
    <property type="evidence" value="ECO:0007669"/>
    <property type="project" value="InterPro"/>
</dbReference>
<protein>
    <submittedName>
        <fullName evidence="7">Prolyl oligopeptidase</fullName>
    </submittedName>
</protein>
<evidence type="ECO:0000256" key="4">
    <source>
        <dbReference type="SAM" id="SignalP"/>
    </source>
</evidence>
<dbReference type="InterPro" id="IPR051167">
    <property type="entry name" value="Prolyl_oligopep/macrocyclase"/>
</dbReference>